<evidence type="ECO:0000313" key="4">
    <source>
        <dbReference type="Proteomes" id="UP000239874"/>
    </source>
</evidence>
<accession>A0A2S6AMJ7</accession>
<dbReference type="PANTHER" id="PTHR43060">
    <property type="entry name" value="3-HYDROXYISOBUTYRATE DEHYDROGENASE-LIKE 1, MITOCHONDRIAL-RELATED"/>
    <property type="match status" value="1"/>
</dbReference>
<organism evidence="3 4">
    <name type="scientific">Nocardia nova</name>
    <dbReference type="NCBI Taxonomy" id="37330"/>
    <lineage>
        <taxon>Bacteria</taxon>
        <taxon>Bacillati</taxon>
        <taxon>Actinomycetota</taxon>
        <taxon>Actinomycetes</taxon>
        <taxon>Mycobacteriales</taxon>
        <taxon>Nocardiaceae</taxon>
        <taxon>Nocardia</taxon>
    </lineage>
</organism>
<name>A0A2S6AMJ7_9NOCA</name>
<reference evidence="3 4" key="1">
    <citation type="submission" date="2018-02" db="EMBL/GenBank/DDBJ databases">
        <title>8 Nocardia nova and 1 Nocardia cyriacigeorgica strain used for evolution to TMP-SMX.</title>
        <authorList>
            <person name="Mehta H."/>
            <person name="Weng J."/>
            <person name="Shamoo Y."/>
        </authorList>
    </citation>
    <scope>NUCLEOTIDE SEQUENCE [LARGE SCALE GENOMIC DNA]</scope>
    <source>
        <strain evidence="3 4">MDA3139</strain>
    </source>
</reference>
<dbReference type="Proteomes" id="UP000239874">
    <property type="component" value="Unassembled WGS sequence"/>
</dbReference>
<dbReference type="PANTHER" id="PTHR43060:SF15">
    <property type="entry name" value="3-HYDROXYISOBUTYRATE DEHYDROGENASE-LIKE 1, MITOCHONDRIAL-RELATED"/>
    <property type="match status" value="1"/>
</dbReference>
<dbReference type="SUPFAM" id="SSF51735">
    <property type="entry name" value="NAD(P)-binding Rossmann-fold domains"/>
    <property type="match status" value="1"/>
</dbReference>
<dbReference type="RefSeq" id="WP_104380218.1">
    <property type="nucleotide sequence ID" value="NZ_PSZC01000014.1"/>
</dbReference>
<gene>
    <name evidence="3" type="ORF">C5E45_20465</name>
</gene>
<evidence type="ECO:0000259" key="2">
    <source>
        <dbReference type="Pfam" id="PF09130"/>
    </source>
</evidence>
<dbReference type="GO" id="GO:0050661">
    <property type="term" value="F:NADP binding"/>
    <property type="evidence" value="ECO:0007669"/>
    <property type="project" value="InterPro"/>
</dbReference>
<dbReference type="InterPro" id="IPR036291">
    <property type="entry name" value="NAD(P)-bd_dom_sf"/>
</dbReference>
<feature type="domain" description="Phosphogluconate dehydrogenase NAD-binding putative C-terminal" evidence="2">
    <location>
        <begin position="188"/>
        <end position="255"/>
    </location>
</feature>
<dbReference type="EMBL" id="PSZC01000014">
    <property type="protein sequence ID" value="PPJ36423.1"/>
    <property type="molecule type" value="Genomic_DNA"/>
</dbReference>
<dbReference type="Pfam" id="PF03446">
    <property type="entry name" value="NAD_binding_2"/>
    <property type="match status" value="1"/>
</dbReference>
<dbReference type="InterPro" id="IPR015814">
    <property type="entry name" value="Pgluconate_DH_NAD-bd_C"/>
</dbReference>
<proteinExistence type="predicted"/>
<protein>
    <submittedName>
        <fullName evidence="3">Phosphogluconate dehydrogenase</fullName>
    </submittedName>
</protein>
<comment type="caution">
    <text evidence="3">The sequence shown here is derived from an EMBL/GenBank/DDBJ whole genome shotgun (WGS) entry which is preliminary data.</text>
</comment>
<evidence type="ECO:0000259" key="1">
    <source>
        <dbReference type="Pfam" id="PF03446"/>
    </source>
</evidence>
<dbReference type="SUPFAM" id="SSF48179">
    <property type="entry name" value="6-phosphogluconate dehydrogenase C-terminal domain-like"/>
    <property type="match status" value="1"/>
</dbReference>
<dbReference type="InterPro" id="IPR006115">
    <property type="entry name" value="6PGDH_NADP-bd"/>
</dbReference>
<dbReference type="Pfam" id="PF09130">
    <property type="entry name" value="DUF1932"/>
    <property type="match status" value="1"/>
</dbReference>
<dbReference type="InterPro" id="IPR008927">
    <property type="entry name" value="6-PGluconate_DH-like_C_sf"/>
</dbReference>
<sequence length="276" mass="29109">MIIGLLHPGAMGAAVGARLVAAGYTVLWHTENRSDATRKRADDAKLTPCDSLAHLLRSADVVISICPSAAAQAVAEEVSRHKFTGVYVDANAVSPRRMESIAGAFEGTGIDVVDAVISGPPPTADASPKIFLSGSDHAIEQVGEPLEDSGFTVDVLSETIGRASALKMALISYQRPARLLAALAHGLADQHGITDALIAEASRIGADVLADRDALPSVAARAWRWEPEAHEVATSLAEYGLPDDFANTAARLFQLLAVYKDNPDIAPEDVIKRLAF</sequence>
<feature type="domain" description="6-phosphogluconate dehydrogenase NADP-binding" evidence="1">
    <location>
        <begin position="4"/>
        <end position="151"/>
    </location>
</feature>
<dbReference type="AlphaFoldDB" id="A0A2S6AMJ7"/>
<evidence type="ECO:0000313" key="3">
    <source>
        <dbReference type="EMBL" id="PPJ36423.1"/>
    </source>
</evidence>
<dbReference type="Gene3D" id="3.40.50.720">
    <property type="entry name" value="NAD(P)-binding Rossmann-like Domain"/>
    <property type="match status" value="1"/>
</dbReference>